<dbReference type="Pfam" id="PF02958">
    <property type="entry name" value="EcKL"/>
    <property type="match status" value="3"/>
</dbReference>
<evidence type="ECO:0000259" key="1">
    <source>
        <dbReference type="SMART" id="SM00587"/>
    </source>
</evidence>
<dbReference type="PANTHER" id="PTHR11012:SF19">
    <property type="entry name" value="CHK KINASE-LIKE DOMAIN-CONTAINING PROTEIN"/>
    <property type="match status" value="1"/>
</dbReference>
<organism evidence="2">
    <name type="scientific">Culicoides sonorensis</name>
    <name type="common">Biting midge</name>
    <dbReference type="NCBI Taxonomy" id="179676"/>
    <lineage>
        <taxon>Eukaryota</taxon>
        <taxon>Metazoa</taxon>
        <taxon>Ecdysozoa</taxon>
        <taxon>Arthropoda</taxon>
        <taxon>Hexapoda</taxon>
        <taxon>Insecta</taxon>
        <taxon>Pterygota</taxon>
        <taxon>Neoptera</taxon>
        <taxon>Endopterygota</taxon>
        <taxon>Diptera</taxon>
        <taxon>Nematocera</taxon>
        <taxon>Chironomoidea</taxon>
        <taxon>Ceratopogonidae</taxon>
        <taxon>Ceratopogoninae</taxon>
        <taxon>Culicoides</taxon>
        <taxon>Monoculicoides</taxon>
    </lineage>
</organism>
<dbReference type="PANTHER" id="PTHR11012">
    <property type="entry name" value="PROTEIN KINASE-LIKE DOMAIN-CONTAINING"/>
    <property type="match status" value="1"/>
</dbReference>
<feature type="domain" description="CHK kinase-like" evidence="1">
    <location>
        <begin position="796"/>
        <end position="988"/>
    </location>
</feature>
<reference evidence="3" key="2">
    <citation type="submission" date="2018-07" db="EMBL/GenBank/DDBJ databases">
        <authorList>
            <person name="Quirk P.G."/>
            <person name="Krulwich T.A."/>
        </authorList>
    </citation>
    <scope>NUCLEOTIDE SEQUENCE</scope>
</reference>
<protein>
    <submittedName>
        <fullName evidence="2">CSON009900 protein</fullName>
    </submittedName>
</protein>
<dbReference type="Gene3D" id="3.90.1200.10">
    <property type="match status" value="2"/>
</dbReference>
<name>A0A336KGV1_CULSO</name>
<dbReference type="EMBL" id="UFQT01000397">
    <property type="protein sequence ID" value="SSX23976.1"/>
    <property type="molecule type" value="Genomic_DNA"/>
</dbReference>
<proteinExistence type="predicted"/>
<dbReference type="InterPro" id="IPR015897">
    <property type="entry name" value="CHK_kinase-like"/>
</dbReference>
<dbReference type="SUPFAM" id="SSF56112">
    <property type="entry name" value="Protein kinase-like (PK-like)"/>
    <property type="match status" value="3"/>
</dbReference>
<dbReference type="VEuPathDB" id="VectorBase:CSON009900"/>
<accession>A0A336KGV1</accession>
<dbReference type="SMART" id="SM00587">
    <property type="entry name" value="CHK"/>
    <property type="match status" value="3"/>
</dbReference>
<feature type="domain" description="CHK kinase-like" evidence="1">
    <location>
        <begin position="418"/>
        <end position="609"/>
    </location>
</feature>
<dbReference type="InterPro" id="IPR011009">
    <property type="entry name" value="Kinase-like_dom_sf"/>
</dbReference>
<evidence type="ECO:0000313" key="2">
    <source>
        <dbReference type="EMBL" id="SSX03611.1"/>
    </source>
</evidence>
<dbReference type="InterPro" id="IPR004119">
    <property type="entry name" value="EcKL"/>
</dbReference>
<gene>
    <name evidence="2" type="primary">CSON009900</name>
</gene>
<reference evidence="2" key="1">
    <citation type="submission" date="2018-04" db="EMBL/GenBank/DDBJ databases">
        <authorList>
            <person name="Go L.Y."/>
            <person name="Mitchell J.A."/>
        </authorList>
    </citation>
    <scope>NUCLEOTIDE SEQUENCE</scope>
    <source>
        <tissue evidence="2">Whole organism</tissue>
    </source>
</reference>
<dbReference type="EMBL" id="UFQS01000397">
    <property type="protein sequence ID" value="SSX03611.1"/>
    <property type="molecule type" value="Genomic_DNA"/>
</dbReference>
<evidence type="ECO:0000313" key="3">
    <source>
        <dbReference type="EMBL" id="SSX23976.1"/>
    </source>
</evidence>
<sequence length="1081" mass="124710">MTEKFSNDELILPEWLNKEYFENVLKSYKKCETVKIIDFIPSPGTTPGEHFASIMFRVNLIYECDDSKNTEQSNFMVKTVPIEEGVKMDFLQDSTAFPTEMRMYGEILPKMQKLLHDIGDTTIFAPELIFQSNNPAPIIILQDMTPHGFKTFEGLVELESVKVITEKLAKFHACSMILEENGTTIQNMTGTYFQPIPEKVNYCDEYVVPGVVLAIEEIQTWGGCEEIVLKLKKCMETFSNQIVKIHTEPHGKFNKVLNHGDFHFKNLLYRNEGTKADDILLIDFHKDELILPEWLNKEYFENVLKSYKKCETVKIIDLITSPGTAPGEHFASIMFRVNLTYQCDVNENEEQSKFILKTVPIEEGVKMDFLKDSTAFPTEMRMYGEILPKMQKLLHDVGDTTIFAPELIFQSNDPAPIIILKDMTPHGYKTYEISVELEGVKVITEKVAKFHACSLILQENGTNIQNMTGTYFQPIPGKMNYCEEHIVPGVVLAIEELQTWDGCEEIVVKLKKCLETFANDLVKIHTEPQGLFHKVLNHGDIHFKNLLYRNDGTKADDVLLIDFQYSLYNNPIIDIVNLLHAVGSRKVCENHKDDVIKFYYTTLSSTLKLLKFKGELPKLEVLYQDLLRLGVLEVMMVVCYSAYFFLDWSEIDFNELMEDKDMYRPVKDVWKNNEIFKHEFFENVLRKQHCDQSITVTNITLEAALGKGENYASDIIRAKIQFKAGLENTRSAQYIVKAGMADTSMQDMLEEYDVFHREIVVYDKILPVVESLLLSIKDKTKLAPSVYSLGKSPRHFVFEDLTLSGYEKANRRQGLNYTETRIMLQQLAKFHAATAVLHTLDPESMKDHHFPNIGPDQTYFYPLFTNAMKSCAQQASKWPGCEKFADKLFKLEPYLIEKAFDIYTWNENDFNVLTHGDAWLSNALFKYDKDTKEAIDCILMDFSVGYFGSPGIDLVYLLFGSTSCDLKEREFDLLVQEYHLELISVLKKLHYKRTMPSLRDLHIEMLKKGLLGVMYSTFLIPIRLLEDVANADLTNLLGMTEESNKFRQMLFSNPGYQERMSYLLDYYDRKGILSKTQLKKK</sequence>
<feature type="domain" description="CHK kinase-like" evidence="1">
    <location>
        <begin position="139"/>
        <end position="309"/>
    </location>
</feature>
<dbReference type="AlphaFoldDB" id="A0A336KGV1"/>